<reference evidence="2 3" key="1">
    <citation type="submission" date="2020-07" db="EMBL/GenBank/DDBJ databases">
        <title>Sequencing the genomes of 1000 actinobacteria strains.</title>
        <authorList>
            <person name="Klenk H.-P."/>
        </authorList>
    </citation>
    <scope>NUCLEOTIDE SEQUENCE [LARGE SCALE GENOMIC DNA]</scope>
    <source>
        <strain evidence="2 3">DSM 24552</strain>
    </source>
</reference>
<comment type="caution">
    <text evidence="2">The sequence shown here is derived from an EMBL/GenBank/DDBJ whole genome shotgun (WGS) entry which is preliminary data.</text>
</comment>
<keyword evidence="3" id="KW-1185">Reference proteome</keyword>
<dbReference type="GO" id="GO:0000428">
    <property type="term" value="C:DNA-directed RNA polymerase complex"/>
    <property type="evidence" value="ECO:0007669"/>
    <property type="project" value="UniProtKB-KW"/>
</dbReference>
<protein>
    <submittedName>
        <fullName evidence="2">DNA-directed RNA polymerase specialized sigma24 family protein</fullName>
    </submittedName>
</protein>
<dbReference type="Gene3D" id="1.20.140.160">
    <property type="match status" value="1"/>
</dbReference>
<accession>A0A7Y9RTK3</accession>
<organism evidence="2 3">
    <name type="scientific">Nocardioides perillae</name>
    <dbReference type="NCBI Taxonomy" id="1119534"/>
    <lineage>
        <taxon>Bacteria</taxon>
        <taxon>Bacillati</taxon>
        <taxon>Actinomycetota</taxon>
        <taxon>Actinomycetes</taxon>
        <taxon>Propionibacteriales</taxon>
        <taxon>Nocardioidaceae</taxon>
        <taxon>Nocardioides</taxon>
    </lineage>
</organism>
<proteinExistence type="predicted"/>
<dbReference type="EMBL" id="JACCAC010000001">
    <property type="protein sequence ID" value="NYG55084.1"/>
    <property type="molecule type" value="Genomic_DNA"/>
</dbReference>
<dbReference type="GO" id="GO:0006352">
    <property type="term" value="P:DNA-templated transcription initiation"/>
    <property type="evidence" value="ECO:0007669"/>
    <property type="project" value="InterPro"/>
</dbReference>
<keyword evidence="2" id="KW-0804">Transcription</keyword>
<evidence type="ECO:0000313" key="3">
    <source>
        <dbReference type="Proteomes" id="UP000544110"/>
    </source>
</evidence>
<dbReference type="AlphaFoldDB" id="A0A7Y9RTK3"/>
<evidence type="ECO:0000313" key="2">
    <source>
        <dbReference type="EMBL" id="NYG55084.1"/>
    </source>
</evidence>
<dbReference type="GO" id="GO:0003700">
    <property type="term" value="F:DNA-binding transcription factor activity"/>
    <property type="evidence" value="ECO:0007669"/>
    <property type="project" value="InterPro"/>
</dbReference>
<feature type="region of interest" description="Disordered" evidence="1">
    <location>
        <begin position="219"/>
        <end position="262"/>
    </location>
</feature>
<evidence type="ECO:0000256" key="1">
    <source>
        <dbReference type="SAM" id="MobiDB-lite"/>
    </source>
</evidence>
<dbReference type="InterPro" id="IPR013325">
    <property type="entry name" value="RNA_pol_sigma_r2"/>
</dbReference>
<dbReference type="Proteomes" id="UP000544110">
    <property type="component" value="Unassembled WGS sequence"/>
</dbReference>
<feature type="compositionally biased region" description="Low complexity" evidence="1">
    <location>
        <begin position="219"/>
        <end position="235"/>
    </location>
</feature>
<name>A0A7Y9RTK3_9ACTN</name>
<keyword evidence="2" id="KW-0240">DNA-directed RNA polymerase</keyword>
<gene>
    <name evidence="2" type="ORF">BJ989_001388</name>
</gene>
<dbReference type="SUPFAM" id="SSF88946">
    <property type="entry name" value="Sigma2 domain of RNA polymerase sigma factors"/>
    <property type="match status" value="1"/>
</dbReference>
<dbReference type="RefSeq" id="WP_179517584.1">
    <property type="nucleotide sequence ID" value="NZ_JACCAC010000001.1"/>
</dbReference>
<sequence length="632" mass="67083">MVHSDPEGFDAFYKDARDRLLLQTYALTGDLPASRSAVRDSFVVAWHHWRKVSRLESPEAWVRPHAWSHAQRRHTARLWHRDKALGEEHRATLAALAKLSPTQRRLLVLTHLAQVSLPDMAREVSLPQEAAERELQLATAQFSLHREVPTTSIRPTVEALGTHVATGTRWPRPTILRRAGAARRRTHTSVGAVAAVAALLLGGSVVGASGEVAGRLGESAAAPGGSAAPQAGSTAVSAGPRGSSAAPRATPPTQEAPDLSPDDLLAVGQVRRLAPGRVWRAGASGDNTDGNGLVVPCQQEPFADPDGVAAAVRRHDAPARGPRPRVTATQLTELSADASSAGEAFRRALGWYAGCREPRTQLLGTYRLPAVGDDARVFVLRRWTRPTSTVSVAVARTGRFTTTLARTVHDGRPADLAPLASATAAAVNAFCGTPGAGACAAPPRTVGTDPLPAGEVPAILSVVDLPPVTGVRQPWVGTDPVEARVNAAATRCDEADFSDLRGDRTRTFVVPEADLPAAFGLTETLGAFPADRGARAFVERLRARVAGCPERDLGSDVEQLASRGRGDVDVAAWRITVEISDAESVRYLMAVVRRGRAVAQLGFVPAGTRTIATDDFLRLVDRAAERLGALDR</sequence>